<comment type="caution">
    <text evidence="5">The sequence shown here is derived from an EMBL/GenBank/DDBJ whole genome shotgun (WGS) entry which is preliminary data.</text>
</comment>
<organism evidence="5 6">
    <name type="scientific">Apiotrichum porosum</name>
    <dbReference type="NCBI Taxonomy" id="105984"/>
    <lineage>
        <taxon>Eukaryota</taxon>
        <taxon>Fungi</taxon>
        <taxon>Dikarya</taxon>
        <taxon>Basidiomycota</taxon>
        <taxon>Agaricomycotina</taxon>
        <taxon>Tremellomycetes</taxon>
        <taxon>Trichosporonales</taxon>
        <taxon>Trichosporonaceae</taxon>
        <taxon>Apiotrichum</taxon>
    </lineage>
</organism>
<reference evidence="5 6" key="1">
    <citation type="submission" date="2018-11" db="EMBL/GenBank/DDBJ databases">
        <title>Genome sequence of Apiotrichum porosum DSM 27194.</title>
        <authorList>
            <person name="Aliyu H."/>
            <person name="Gorte O."/>
            <person name="Ochsenreither K."/>
        </authorList>
    </citation>
    <scope>NUCLEOTIDE SEQUENCE [LARGE SCALE GENOMIC DNA]</scope>
    <source>
        <strain evidence="5 6">DSM 27194</strain>
    </source>
</reference>
<sequence length="213" mass="23635">MEVIQPPPVLTDGVITLRPQQPSDTQRIYERSIDPLAVKYTTIPSPYTIQDAKDFVALTNSPTWTQMCWAIEVDGQFAGGIDWRPYPGSRGMQGDVGFAMHPDARGKGYLSRALTLMLGLLDDAGVRTVRWHALMGNVGSLKVVWRAGWPVATCVPGLDVQRGVLKDCWIATRKRGETQTMGWDEYLAASMPRAGWAGVERDDWAEAIDTTRK</sequence>
<keyword evidence="6" id="KW-1185">Reference proteome</keyword>
<dbReference type="Proteomes" id="UP000279236">
    <property type="component" value="Unassembled WGS sequence"/>
</dbReference>
<dbReference type="PANTHER" id="PTHR43792:SF8">
    <property type="entry name" value="[RIBOSOMAL PROTEIN US5]-ALANINE N-ACETYLTRANSFERASE"/>
    <property type="match status" value="1"/>
</dbReference>
<evidence type="ECO:0000256" key="2">
    <source>
        <dbReference type="ARBA" id="ARBA00023315"/>
    </source>
</evidence>
<proteinExistence type="inferred from homology"/>
<dbReference type="CDD" id="cd04301">
    <property type="entry name" value="NAT_SF"/>
    <property type="match status" value="1"/>
</dbReference>
<dbReference type="EMBL" id="RSCE01000011">
    <property type="protein sequence ID" value="RSH78732.1"/>
    <property type="molecule type" value="Genomic_DNA"/>
</dbReference>
<dbReference type="InterPro" id="IPR000182">
    <property type="entry name" value="GNAT_dom"/>
</dbReference>
<comment type="similarity">
    <text evidence="3">Belongs to the acetyltransferase family. RimJ subfamily.</text>
</comment>
<evidence type="ECO:0000313" key="6">
    <source>
        <dbReference type="Proteomes" id="UP000279236"/>
    </source>
</evidence>
<gene>
    <name evidence="5" type="ORF">EHS24_001631</name>
</gene>
<dbReference type="OrthoDB" id="630895at2759"/>
<dbReference type="InterPro" id="IPR051531">
    <property type="entry name" value="N-acetyltransferase"/>
</dbReference>
<keyword evidence="2" id="KW-0012">Acyltransferase</keyword>
<dbReference type="AlphaFoldDB" id="A0A427XIW5"/>
<accession>A0A427XIW5</accession>
<dbReference type="PROSITE" id="PS51186">
    <property type="entry name" value="GNAT"/>
    <property type="match status" value="1"/>
</dbReference>
<evidence type="ECO:0000259" key="4">
    <source>
        <dbReference type="PROSITE" id="PS51186"/>
    </source>
</evidence>
<dbReference type="Pfam" id="PF13302">
    <property type="entry name" value="Acetyltransf_3"/>
    <property type="match status" value="1"/>
</dbReference>
<feature type="domain" description="N-acetyltransferase" evidence="4">
    <location>
        <begin position="15"/>
        <end position="171"/>
    </location>
</feature>
<evidence type="ECO:0000256" key="3">
    <source>
        <dbReference type="ARBA" id="ARBA00038502"/>
    </source>
</evidence>
<dbReference type="GeneID" id="39586174"/>
<protein>
    <recommendedName>
        <fullName evidence="4">N-acetyltransferase domain-containing protein</fullName>
    </recommendedName>
</protein>
<dbReference type="InterPro" id="IPR016181">
    <property type="entry name" value="Acyl_CoA_acyltransferase"/>
</dbReference>
<evidence type="ECO:0000256" key="1">
    <source>
        <dbReference type="ARBA" id="ARBA00022679"/>
    </source>
</evidence>
<dbReference type="PANTHER" id="PTHR43792">
    <property type="entry name" value="GNAT FAMILY, PUTATIVE (AFU_ORTHOLOGUE AFUA_3G00765)-RELATED-RELATED"/>
    <property type="match status" value="1"/>
</dbReference>
<dbReference type="Gene3D" id="3.40.630.30">
    <property type="match status" value="1"/>
</dbReference>
<name>A0A427XIW5_9TREE</name>
<dbReference type="SUPFAM" id="SSF55729">
    <property type="entry name" value="Acyl-CoA N-acyltransferases (Nat)"/>
    <property type="match status" value="1"/>
</dbReference>
<evidence type="ECO:0000313" key="5">
    <source>
        <dbReference type="EMBL" id="RSH78732.1"/>
    </source>
</evidence>
<dbReference type="RefSeq" id="XP_028473879.1">
    <property type="nucleotide sequence ID" value="XM_028617416.1"/>
</dbReference>
<dbReference type="GO" id="GO:0016747">
    <property type="term" value="F:acyltransferase activity, transferring groups other than amino-acyl groups"/>
    <property type="evidence" value="ECO:0007669"/>
    <property type="project" value="InterPro"/>
</dbReference>
<keyword evidence="1" id="KW-0808">Transferase</keyword>